<feature type="domain" description="Aminoglycoside phosphotransferase" evidence="1">
    <location>
        <begin position="17"/>
        <end position="238"/>
    </location>
</feature>
<evidence type="ECO:0000313" key="2">
    <source>
        <dbReference type="EMBL" id="RNB75458.1"/>
    </source>
</evidence>
<organism evidence="2 3">
    <name type="scientific">Brevibacillus invocatus</name>
    <dbReference type="NCBI Taxonomy" id="173959"/>
    <lineage>
        <taxon>Bacteria</taxon>
        <taxon>Bacillati</taxon>
        <taxon>Bacillota</taxon>
        <taxon>Bacilli</taxon>
        <taxon>Bacillales</taxon>
        <taxon>Paenibacillaceae</taxon>
        <taxon>Brevibacillus</taxon>
    </lineage>
</organism>
<dbReference type="OrthoDB" id="334783at2"/>
<dbReference type="GO" id="GO:0016740">
    <property type="term" value="F:transferase activity"/>
    <property type="evidence" value="ECO:0007669"/>
    <property type="project" value="UniProtKB-KW"/>
</dbReference>
<dbReference type="SUPFAM" id="SSF56112">
    <property type="entry name" value="Protein kinase-like (PK-like)"/>
    <property type="match status" value="1"/>
</dbReference>
<dbReference type="AlphaFoldDB" id="A0A3M8CIR7"/>
<sequence>MSQPFADIPGSNDWDVVKEIKKGWSTDKKYFVQTRNRDQWLLRVSDISLFESKKSEFETVKQINRKNILMSRPIAFGICNNGQSVYALYTWIDGEDAGDVLPALTKKQQYLLGIQSGDYLRSLHQVPSERNERTWAERYHDKINRYLNNYRSCGIHLEGAERMIDFMEQNRYLLKDRPQTFQHGDYHIGNMLILKSGELGIIDFNRLDYGDPWEEFNRITWCANVSAPFASGRIHGYFNHNVPELFFRLMALYIACNQLSSIHWAIPFGDEEVQQMLKRAEKVLDWYDGFKRDVPSWYLQPDFECDE</sequence>
<dbReference type="InterPro" id="IPR002575">
    <property type="entry name" value="Aminoglycoside_PTrfase"/>
</dbReference>
<comment type="caution">
    <text evidence="2">The sequence shown here is derived from an EMBL/GenBank/DDBJ whole genome shotgun (WGS) entry which is preliminary data.</text>
</comment>
<dbReference type="Gene3D" id="3.90.1200.10">
    <property type="match status" value="1"/>
</dbReference>
<dbReference type="RefSeq" id="WP_122908419.1">
    <property type="nucleotide sequence ID" value="NZ_CBCSBE010000001.1"/>
</dbReference>
<evidence type="ECO:0000313" key="3">
    <source>
        <dbReference type="Proteomes" id="UP000282028"/>
    </source>
</evidence>
<dbReference type="PANTHER" id="PTHR41283">
    <property type="entry name" value="AMINOGLYCOSIDE PHOSPHOTRANSFERASE"/>
    <property type="match status" value="1"/>
</dbReference>
<dbReference type="InterPro" id="IPR011009">
    <property type="entry name" value="Kinase-like_dom_sf"/>
</dbReference>
<dbReference type="PANTHER" id="PTHR41283:SF1">
    <property type="entry name" value="AMINOGLYCOSIDE PHOSPHOTRANSFERASE DOMAIN-CONTAINING PROTEIN"/>
    <property type="match status" value="1"/>
</dbReference>
<name>A0A3M8CIR7_9BACL</name>
<dbReference type="EMBL" id="RHHR01000010">
    <property type="protein sequence ID" value="RNB75458.1"/>
    <property type="molecule type" value="Genomic_DNA"/>
</dbReference>
<keyword evidence="3" id="KW-1185">Reference proteome</keyword>
<dbReference type="Proteomes" id="UP000282028">
    <property type="component" value="Unassembled WGS sequence"/>
</dbReference>
<keyword evidence="2" id="KW-0808">Transferase</keyword>
<proteinExistence type="predicted"/>
<dbReference type="Pfam" id="PF01636">
    <property type="entry name" value="APH"/>
    <property type="match status" value="1"/>
</dbReference>
<protein>
    <submittedName>
        <fullName evidence="2">Phosphotransferase family protein</fullName>
    </submittedName>
</protein>
<evidence type="ECO:0000259" key="1">
    <source>
        <dbReference type="Pfam" id="PF01636"/>
    </source>
</evidence>
<accession>A0A3M8CIR7</accession>
<reference evidence="2 3" key="1">
    <citation type="submission" date="2018-10" db="EMBL/GenBank/DDBJ databases">
        <title>Phylogenomics of Brevibacillus.</title>
        <authorList>
            <person name="Dunlap C."/>
        </authorList>
    </citation>
    <scope>NUCLEOTIDE SEQUENCE [LARGE SCALE GENOMIC DNA]</scope>
    <source>
        <strain evidence="2 3">JCM 12215</strain>
    </source>
</reference>
<gene>
    <name evidence="2" type="ORF">EDM52_07680</name>
</gene>